<organism evidence="2 3">
    <name type="scientific">Desulfosporosinus orientis (strain ATCC 19365 / DSM 765 / NCIMB 8382 / VKM B-1628 / Singapore I)</name>
    <name type="common">Desulfotomaculum orientis</name>
    <dbReference type="NCBI Taxonomy" id="768706"/>
    <lineage>
        <taxon>Bacteria</taxon>
        <taxon>Bacillati</taxon>
        <taxon>Bacillota</taxon>
        <taxon>Clostridia</taxon>
        <taxon>Eubacteriales</taxon>
        <taxon>Desulfitobacteriaceae</taxon>
        <taxon>Desulfosporosinus</taxon>
    </lineage>
</organism>
<protein>
    <submittedName>
        <fullName evidence="2">Prepilin-type N-terminal cleavage/methylation domain-containing protein</fullName>
    </submittedName>
</protein>
<dbReference type="HOGENOM" id="CLU_125372_0_0_9"/>
<keyword evidence="1" id="KW-1133">Transmembrane helix</keyword>
<reference evidence="3" key="1">
    <citation type="submission" date="2011-11" db="EMBL/GenBank/DDBJ databases">
        <title>Complete sequence of Desulfosporosinus orientis DSM 765.</title>
        <authorList>
            <person name="Lucas S."/>
            <person name="Han J."/>
            <person name="Lapidus A."/>
            <person name="Cheng J.-F."/>
            <person name="Goodwin L."/>
            <person name="Pitluck S."/>
            <person name="Peters L."/>
            <person name="Ovchinnikova G."/>
            <person name="Teshima H."/>
            <person name="Detter J.C."/>
            <person name="Han C."/>
            <person name="Tapia R."/>
            <person name="Land M."/>
            <person name="Hauser L."/>
            <person name="Kyrpides N."/>
            <person name="Ivanova N."/>
            <person name="Pagani I."/>
            <person name="Pester M."/>
            <person name="Spring S."/>
            <person name="Ollivier B."/>
            <person name="Rattei T."/>
            <person name="Klenk H.-P."/>
            <person name="Wagner M."/>
            <person name="Loy A."/>
            <person name="Woyke T."/>
        </authorList>
    </citation>
    <scope>NUCLEOTIDE SEQUENCE [LARGE SCALE GENOMIC DNA]</scope>
    <source>
        <strain evidence="3">ATCC 19365 / DSM 765 / NCIMB 8382 / VKM B-1628</strain>
    </source>
</reference>
<reference evidence="2 3" key="2">
    <citation type="journal article" date="2012" name="J. Bacteriol.">
        <title>Complete genome sequences of Desulfosporosinus orientis DSM765T, Desulfosporosinus youngiae DSM17734T, Desulfosporosinus meridiei DSM13257T, and Desulfosporosinus acidiphilus DSM22704T.</title>
        <authorList>
            <person name="Pester M."/>
            <person name="Brambilla E."/>
            <person name="Alazard D."/>
            <person name="Rattei T."/>
            <person name="Weinmaier T."/>
            <person name="Han J."/>
            <person name="Lucas S."/>
            <person name="Lapidus A."/>
            <person name="Cheng J.F."/>
            <person name="Goodwin L."/>
            <person name="Pitluck S."/>
            <person name="Peters L."/>
            <person name="Ovchinnikova G."/>
            <person name="Teshima H."/>
            <person name="Detter J.C."/>
            <person name="Han C.S."/>
            <person name="Tapia R."/>
            <person name="Land M.L."/>
            <person name="Hauser L."/>
            <person name="Kyrpides N.C."/>
            <person name="Ivanova N.N."/>
            <person name="Pagani I."/>
            <person name="Huntmann M."/>
            <person name="Wei C.L."/>
            <person name="Davenport K.W."/>
            <person name="Daligault H."/>
            <person name="Chain P.S."/>
            <person name="Chen A."/>
            <person name="Mavromatis K."/>
            <person name="Markowitz V."/>
            <person name="Szeto E."/>
            <person name="Mikhailova N."/>
            <person name="Pati A."/>
            <person name="Wagner M."/>
            <person name="Woyke T."/>
            <person name="Ollivier B."/>
            <person name="Klenk H.P."/>
            <person name="Spring S."/>
            <person name="Loy A."/>
        </authorList>
    </citation>
    <scope>NUCLEOTIDE SEQUENCE [LARGE SCALE GENOMIC DNA]</scope>
    <source>
        <strain evidence="3">ATCC 19365 / DSM 765 / NCIMB 8382 / VKM B-1628</strain>
    </source>
</reference>
<dbReference type="NCBIfam" id="TIGR02532">
    <property type="entry name" value="IV_pilin_GFxxxE"/>
    <property type="match status" value="1"/>
</dbReference>
<evidence type="ECO:0000313" key="2">
    <source>
        <dbReference type="EMBL" id="AET66666.1"/>
    </source>
</evidence>
<dbReference type="AlphaFoldDB" id="G7W5L9"/>
<dbReference type="SUPFAM" id="SSF54523">
    <property type="entry name" value="Pili subunits"/>
    <property type="match status" value="1"/>
</dbReference>
<dbReference type="EMBL" id="CP003108">
    <property type="protein sequence ID" value="AET66666.1"/>
    <property type="molecule type" value="Genomic_DNA"/>
</dbReference>
<dbReference type="Proteomes" id="UP000006346">
    <property type="component" value="Chromosome"/>
</dbReference>
<dbReference type="KEGG" id="dor:Desor_0991"/>
<dbReference type="Pfam" id="PF07963">
    <property type="entry name" value="N_methyl"/>
    <property type="match status" value="1"/>
</dbReference>
<sequence length="185" mass="20657">MEETSVTIPRTKEKSLGFTLVEIMIVVAVIGIIAMVSVPKYQGLTDHYHLESSAQMLAGKLRNAKQYAMDRRTNVYVLLNSNSAQIFYFNDTTKEYTSLETKDDFDRGVHFAYTSGTGLETIPSNGGVDNIPLDFDTVEDRCLIFDRKGFLKTSPVSITLTNSRSLPQSVSVDLSSDTLEVKINW</sequence>
<keyword evidence="3" id="KW-1185">Reference proteome</keyword>
<keyword evidence="1" id="KW-0812">Transmembrane</keyword>
<evidence type="ECO:0000313" key="3">
    <source>
        <dbReference type="Proteomes" id="UP000006346"/>
    </source>
</evidence>
<accession>G7W5L9</accession>
<name>G7W5L9_DESOD</name>
<dbReference type="RefSeq" id="WP_014183488.1">
    <property type="nucleotide sequence ID" value="NC_016584.1"/>
</dbReference>
<dbReference type="OrthoDB" id="1808257at2"/>
<keyword evidence="1" id="KW-0472">Membrane</keyword>
<dbReference type="Gene3D" id="3.30.700.10">
    <property type="entry name" value="Glycoprotein, Type 4 Pilin"/>
    <property type="match status" value="1"/>
</dbReference>
<feature type="transmembrane region" description="Helical" evidence="1">
    <location>
        <begin position="16"/>
        <end position="38"/>
    </location>
</feature>
<proteinExistence type="predicted"/>
<dbReference type="InterPro" id="IPR045584">
    <property type="entry name" value="Pilin-like"/>
</dbReference>
<dbReference type="PATRIC" id="fig|768706.3.peg.959"/>
<evidence type="ECO:0000256" key="1">
    <source>
        <dbReference type="SAM" id="Phobius"/>
    </source>
</evidence>
<dbReference type="STRING" id="768706.Desor_0991"/>
<gene>
    <name evidence="2" type="ordered locus">Desor_0991</name>
</gene>
<dbReference type="InterPro" id="IPR012902">
    <property type="entry name" value="N_methyl_site"/>
</dbReference>
<dbReference type="eggNOG" id="COG4970">
    <property type="taxonomic scope" value="Bacteria"/>
</dbReference>